<evidence type="ECO:0000259" key="8">
    <source>
        <dbReference type="PROSITE" id="PS50022"/>
    </source>
</evidence>
<dbReference type="KEGG" id="mgk:FSB76_17005"/>
<dbReference type="InterPro" id="IPR000421">
    <property type="entry name" value="FA58C"/>
</dbReference>
<name>A0A5B8W249_9SPHI</name>
<sequence>MCNYRLSKSFFITLLLTILNGVCYAQQLGFNPVIPDYSADPSVVTFNGVYYLYGTSDIDRKLDRMGPPVVWKSPDMINWSYSGNILPVIDWSKPYNYKDRDGAPKTGYFRFWAPGKVFKKDGAYQMFATIVKPNGQVGTYLLTAPIPEGPFHFTNGTGVYFNEPEKAGEEAKPVANDIDGDPFVDDDGSAYLVWRKRNISKLSPDWKTLTGDKVIIQTSRAGYSEGPFLFKRKGIYYYVYTLSGGSNYVYAYMMSKAGPLGPYSAPAGPDIILQSDIAANVWGPGHGNVFEMPGTGQYVFFYLEYGNGYTTRQVFANKLDFNADGTIKPVKVNRAGIGALLKNSYPAAIKPVAVKASDSRPDSLIKSVIDTAISGIAGIAPRDKGEGVVAVERTMNGKPENAVDGNYGTFWMAAGDTQPWLEADLGSVKKVNKCELYFVASTLGHTWKLEKSTDGKKWLTVKTNTEPAVRSPEVAAKIGSARYLRVTVLSGVPGLWEMKLH</sequence>
<dbReference type="PANTHER" id="PTHR42812:SF14">
    <property type="entry name" value="SECRETED PROTEIN"/>
    <property type="match status" value="1"/>
</dbReference>
<dbReference type="PROSITE" id="PS50022">
    <property type="entry name" value="FA58C_3"/>
    <property type="match status" value="1"/>
</dbReference>
<organism evidence="9 10">
    <name type="scientific">Mucilaginibacter ginsenosidivorax</name>
    <dbReference type="NCBI Taxonomy" id="862126"/>
    <lineage>
        <taxon>Bacteria</taxon>
        <taxon>Pseudomonadati</taxon>
        <taxon>Bacteroidota</taxon>
        <taxon>Sphingobacteriia</taxon>
        <taxon>Sphingobacteriales</taxon>
        <taxon>Sphingobacteriaceae</taxon>
        <taxon>Mucilaginibacter</taxon>
    </lineage>
</organism>
<dbReference type="Pfam" id="PF04616">
    <property type="entry name" value="Glyco_hydro_43"/>
    <property type="match status" value="1"/>
</dbReference>
<accession>A0A5B8W249</accession>
<keyword evidence="7" id="KW-0732">Signal</keyword>
<dbReference type="RefSeq" id="WP_147055363.1">
    <property type="nucleotide sequence ID" value="NZ_CP042437.1"/>
</dbReference>
<dbReference type="InterPro" id="IPR051795">
    <property type="entry name" value="Glycosyl_Hydrlase_43"/>
</dbReference>
<evidence type="ECO:0000256" key="3">
    <source>
        <dbReference type="ARBA" id="ARBA00023295"/>
    </source>
</evidence>
<dbReference type="InterPro" id="IPR008979">
    <property type="entry name" value="Galactose-bd-like_sf"/>
</dbReference>
<dbReference type="SUPFAM" id="SSF75005">
    <property type="entry name" value="Arabinanase/levansucrase/invertase"/>
    <property type="match status" value="1"/>
</dbReference>
<dbReference type="InterPro" id="IPR006710">
    <property type="entry name" value="Glyco_hydro_43"/>
</dbReference>
<gene>
    <name evidence="9" type="ORF">FSB76_17005</name>
</gene>
<dbReference type="Gene3D" id="2.60.120.260">
    <property type="entry name" value="Galactose-binding domain-like"/>
    <property type="match status" value="1"/>
</dbReference>
<dbReference type="EMBL" id="CP042437">
    <property type="protein sequence ID" value="QEC77559.1"/>
    <property type="molecule type" value="Genomic_DNA"/>
</dbReference>
<evidence type="ECO:0000313" key="9">
    <source>
        <dbReference type="EMBL" id="QEC77559.1"/>
    </source>
</evidence>
<proteinExistence type="inferred from homology"/>
<keyword evidence="2 6" id="KW-0378">Hydrolase</keyword>
<evidence type="ECO:0000256" key="6">
    <source>
        <dbReference type="RuleBase" id="RU361187"/>
    </source>
</evidence>
<dbReference type="OrthoDB" id="9803461at2"/>
<dbReference type="Pfam" id="PF00754">
    <property type="entry name" value="F5_F8_type_C"/>
    <property type="match status" value="1"/>
</dbReference>
<reference evidence="9 10" key="1">
    <citation type="journal article" date="2013" name="J. Microbiol.">
        <title>Mucilaginibacter ginsenosidivorax sp. nov., with ginsenoside converting activity isolated from sediment.</title>
        <authorList>
            <person name="Kim J.K."/>
            <person name="Choi T.E."/>
            <person name="Liu Q.M."/>
            <person name="Park H.Y."/>
            <person name="Yi T.H."/>
            <person name="Yoon M.H."/>
            <person name="Kim S.C."/>
            <person name="Im W.T."/>
        </authorList>
    </citation>
    <scope>NUCLEOTIDE SEQUENCE [LARGE SCALE GENOMIC DNA]</scope>
    <source>
        <strain evidence="9 10">KHI28</strain>
    </source>
</reference>
<evidence type="ECO:0000256" key="2">
    <source>
        <dbReference type="ARBA" id="ARBA00022801"/>
    </source>
</evidence>
<evidence type="ECO:0000313" key="10">
    <source>
        <dbReference type="Proteomes" id="UP000321362"/>
    </source>
</evidence>
<keyword evidence="10" id="KW-1185">Reference proteome</keyword>
<keyword evidence="3 6" id="KW-0326">Glycosidase</keyword>
<evidence type="ECO:0000256" key="5">
    <source>
        <dbReference type="PIRSR" id="PIRSR606710-2"/>
    </source>
</evidence>
<comment type="similarity">
    <text evidence="1 6">Belongs to the glycosyl hydrolase 43 family.</text>
</comment>
<dbReference type="PANTHER" id="PTHR42812">
    <property type="entry name" value="BETA-XYLOSIDASE"/>
    <property type="match status" value="1"/>
</dbReference>
<feature type="active site" description="Proton acceptor" evidence="4">
    <location>
        <position position="40"/>
    </location>
</feature>
<feature type="site" description="Important for catalytic activity, responsible for pKa modulation of the active site Glu and correct orientation of both the proton donor and substrate" evidence="5">
    <location>
        <position position="179"/>
    </location>
</feature>
<feature type="domain" description="F5/8 type C" evidence="8">
    <location>
        <begin position="368"/>
        <end position="501"/>
    </location>
</feature>
<evidence type="ECO:0000256" key="7">
    <source>
        <dbReference type="SAM" id="SignalP"/>
    </source>
</evidence>
<dbReference type="Gene3D" id="2.115.10.20">
    <property type="entry name" value="Glycosyl hydrolase domain, family 43"/>
    <property type="match status" value="1"/>
</dbReference>
<protein>
    <submittedName>
        <fullName evidence="9">Family 43 glycosylhydrolase</fullName>
    </submittedName>
</protein>
<dbReference type="Proteomes" id="UP000321362">
    <property type="component" value="Chromosome"/>
</dbReference>
<dbReference type="InterPro" id="IPR023296">
    <property type="entry name" value="Glyco_hydro_beta-prop_sf"/>
</dbReference>
<dbReference type="SUPFAM" id="SSF49785">
    <property type="entry name" value="Galactose-binding domain-like"/>
    <property type="match status" value="1"/>
</dbReference>
<feature type="signal peptide" evidence="7">
    <location>
        <begin position="1"/>
        <end position="25"/>
    </location>
</feature>
<evidence type="ECO:0000256" key="4">
    <source>
        <dbReference type="PIRSR" id="PIRSR606710-1"/>
    </source>
</evidence>
<dbReference type="GO" id="GO:0005975">
    <property type="term" value="P:carbohydrate metabolic process"/>
    <property type="evidence" value="ECO:0007669"/>
    <property type="project" value="InterPro"/>
</dbReference>
<evidence type="ECO:0000256" key="1">
    <source>
        <dbReference type="ARBA" id="ARBA00009865"/>
    </source>
</evidence>
<dbReference type="GO" id="GO:0004553">
    <property type="term" value="F:hydrolase activity, hydrolyzing O-glycosyl compounds"/>
    <property type="evidence" value="ECO:0007669"/>
    <property type="project" value="InterPro"/>
</dbReference>
<feature type="chain" id="PRO_5023046669" evidence="7">
    <location>
        <begin position="26"/>
        <end position="501"/>
    </location>
</feature>
<dbReference type="AlphaFoldDB" id="A0A5B8W249"/>
<feature type="active site" description="Proton donor" evidence="4">
    <location>
        <position position="225"/>
    </location>
</feature>